<dbReference type="PANTHER" id="PTHR23508:SF10">
    <property type="entry name" value="CARBOXYLIC ACID TRANSPORTER PROTEIN HOMOLOG"/>
    <property type="match status" value="1"/>
</dbReference>
<feature type="transmembrane region" description="Helical" evidence="6">
    <location>
        <begin position="49"/>
        <end position="69"/>
    </location>
</feature>
<dbReference type="PROSITE" id="PS00217">
    <property type="entry name" value="SUGAR_TRANSPORT_2"/>
    <property type="match status" value="1"/>
</dbReference>
<dbReference type="SUPFAM" id="SSF103473">
    <property type="entry name" value="MFS general substrate transporter"/>
    <property type="match status" value="1"/>
</dbReference>
<dbReference type="InterPro" id="IPR020846">
    <property type="entry name" value="MFS_dom"/>
</dbReference>
<dbReference type="Gene3D" id="1.20.1250.20">
    <property type="entry name" value="MFS general substrate transporter like domains"/>
    <property type="match status" value="1"/>
</dbReference>
<evidence type="ECO:0000259" key="7">
    <source>
        <dbReference type="PROSITE" id="PS50850"/>
    </source>
</evidence>
<keyword evidence="4 6" id="KW-1133">Transmembrane helix</keyword>
<feature type="transmembrane region" description="Helical" evidence="6">
    <location>
        <begin position="12"/>
        <end position="37"/>
    </location>
</feature>
<feature type="transmembrane region" description="Helical" evidence="6">
    <location>
        <begin position="368"/>
        <end position="389"/>
    </location>
</feature>
<keyword evidence="5 6" id="KW-0472">Membrane</keyword>
<evidence type="ECO:0000256" key="5">
    <source>
        <dbReference type="ARBA" id="ARBA00023136"/>
    </source>
</evidence>
<protein>
    <submittedName>
        <fullName evidence="8">MFS transporter</fullName>
    </submittedName>
</protein>
<keyword evidence="3 6" id="KW-0812">Transmembrane</keyword>
<dbReference type="CDD" id="cd17316">
    <property type="entry name" value="MFS_SV2_like"/>
    <property type="match status" value="1"/>
</dbReference>
<gene>
    <name evidence="8" type="ORF">AABL52_00445</name>
</gene>
<dbReference type="PROSITE" id="PS50850">
    <property type="entry name" value="MFS"/>
    <property type="match status" value="1"/>
</dbReference>
<feature type="transmembrane region" description="Helical" evidence="6">
    <location>
        <begin position="164"/>
        <end position="183"/>
    </location>
</feature>
<feature type="transmembrane region" description="Helical" evidence="6">
    <location>
        <begin position="136"/>
        <end position="158"/>
    </location>
</feature>
<dbReference type="InterPro" id="IPR011701">
    <property type="entry name" value="MFS"/>
</dbReference>
<evidence type="ECO:0000256" key="3">
    <source>
        <dbReference type="ARBA" id="ARBA00022692"/>
    </source>
</evidence>
<evidence type="ECO:0000256" key="4">
    <source>
        <dbReference type="ARBA" id="ARBA00022989"/>
    </source>
</evidence>
<evidence type="ECO:0000256" key="2">
    <source>
        <dbReference type="ARBA" id="ARBA00022448"/>
    </source>
</evidence>
<organism evidence="8 9">
    <name type="scientific">Bacillus paramobilis</name>
    <dbReference type="NCBI Taxonomy" id="2817477"/>
    <lineage>
        <taxon>Bacteria</taxon>
        <taxon>Bacillati</taxon>
        <taxon>Bacillota</taxon>
        <taxon>Bacilli</taxon>
        <taxon>Bacillales</taxon>
        <taxon>Bacillaceae</taxon>
        <taxon>Bacillus</taxon>
        <taxon>Bacillus cereus group</taxon>
    </lineage>
</organism>
<feature type="transmembrane region" description="Helical" evidence="6">
    <location>
        <begin position="339"/>
        <end position="362"/>
    </location>
</feature>
<feature type="domain" description="Major facilitator superfamily (MFS) profile" evidence="7">
    <location>
        <begin position="12"/>
        <end position="394"/>
    </location>
</feature>
<dbReference type="PROSITE" id="PS00216">
    <property type="entry name" value="SUGAR_TRANSPORT_1"/>
    <property type="match status" value="1"/>
</dbReference>
<keyword evidence="9" id="KW-1185">Reference proteome</keyword>
<dbReference type="Proteomes" id="UP001485505">
    <property type="component" value="Chromosome"/>
</dbReference>
<reference evidence="8 9" key="1">
    <citation type="submission" date="2024-04" db="EMBL/GenBank/DDBJ databases">
        <title>Complete genome sequence of Bacillus mobilis strains derived from soil.</title>
        <authorList>
            <person name="Jung H."/>
            <person name="Choi S."/>
            <person name="Kim Y."/>
            <person name="Han J.A."/>
            <person name="Kim E.Y."/>
            <person name="Lee H.-S."/>
        </authorList>
    </citation>
    <scope>NUCLEOTIDE SEQUENCE [LARGE SCALE GENOMIC DNA]</scope>
    <source>
        <strain evidence="8 9">IMGN7</strain>
    </source>
</reference>
<feature type="transmembrane region" description="Helical" evidence="6">
    <location>
        <begin position="78"/>
        <end position="97"/>
    </location>
</feature>
<accession>A0ABZ2VNU4</accession>
<name>A0ABZ2VNU4_9BACI</name>
<dbReference type="InterPro" id="IPR005829">
    <property type="entry name" value="Sugar_transporter_CS"/>
</dbReference>
<evidence type="ECO:0000256" key="1">
    <source>
        <dbReference type="ARBA" id="ARBA00004651"/>
    </source>
</evidence>
<feature type="transmembrane region" description="Helical" evidence="6">
    <location>
        <begin position="217"/>
        <end position="237"/>
    </location>
</feature>
<proteinExistence type="predicted"/>
<sequence length="399" mass="43615">MGKVKEISKRKLLGIAGLGWLFDAMDVGMLSFVMVALQKDWGLSTQEMGWIGSINSIGMAVGALVFGILSDKIGRKSVFIITLLLFSIGSGLTALTTTLAMFLVLRFLIGMGLGGELPVASTLVSESVEAHERGKIVVLLESFWAGGWLIAALISYFVIPKYGWEVAMVLSAVPALYALYLRWNLPDSPRFQKVEKRPSIIENIKSVWSGEYRKATIMLWILWFCVVFSYYGMFLWLPSVMVLKGFSLIKSFQYVLIMTLAQLPGYFTAAWFIERLGRKFVLVTYLIGTACSAYLFGVAESLTVLIIAGMLLSFFNLGAWGALYAYTPEQYPTAIRGTGAGMAAAFGRIGGILGPLLVGYLVASQASLSLIFTIFCGSILIGVVAVIVLGQETKQRELV</sequence>
<evidence type="ECO:0000256" key="6">
    <source>
        <dbReference type="SAM" id="Phobius"/>
    </source>
</evidence>
<feature type="transmembrane region" description="Helical" evidence="6">
    <location>
        <begin position="103"/>
        <end position="124"/>
    </location>
</feature>
<feature type="transmembrane region" description="Helical" evidence="6">
    <location>
        <begin position="252"/>
        <end position="273"/>
    </location>
</feature>
<evidence type="ECO:0000313" key="8">
    <source>
        <dbReference type="EMBL" id="WZF30889.1"/>
    </source>
</evidence>
<keyword evidence="2" id="KW-0813">Transport</keyword>
<evidence type="ECO:0000313" key="9">
    <source>
        <dbReference type="Proteomes" id="UP001485505"/>
    </source>
</evidence>
<comment type="subcellular location">
    <subcellularLocation>
        <location evidence="1">Cell membrane</location>
        <topology evidence="1">Multi-pass membrane protein</topology>
    </subcellularLocation>
</comment>
<dbReference type="RefSeq" id="WP_000521100.1">
    <property type="nucleotide sequence ID" value="NZ_BOQC01000180.1"/>
</dbReference>
<feature type="transmembrane region" description="Helical" evidence="6">
    <location>
        <begin position="280"/>
        <end position="299"/>
    </location>
</feature>
<dbReference type="InterPro" id="IPR036259">
    <property type="entry name" value="MFS_trans_sf"/>
</dbReference>
<dbReference type="Pfam" id="PF07690">
    <property type="entry name" value="MFS_1"/>
    <property type="match status" value="1"/>
</dbReference>
<dbReference type="EMBL" id="CP151108">
    <property type="protein sequence ID" value="WZF30889.1"/>
    <property type="molecule type" value="Genomic_DNA"/>
</dbReference>
<feature type="transmembrane region" description="Helical" evidence="6">
    <location>
        <begin position="305"/>
        <end position="327"/>
    </location>
</feature>
<dbReference type="PANTHER" id="PTHR23508">
    <property type="entry name" value="CARBOXYLIC ACID TRANSPORTER PROTEIN HOMOLOG"/>
    <property type="match status" value="1"/>
</dbReference>